<dbReference type="GO" id="GO:0000287">
    <property type="term" value="F:magnesium ion binding"/>
    <property type="evidence" value="ECO:0007669"/>
    <property type="project" value="UniProtKB-UniRule"/>
</dbReference>
<gene>
    <name evidence="4" type="primary">menF</name>
    <name evidence="6" type="ordered locus">Rmar_0581</name>
</gene>
<dbReference type="InterPro" id="IPR005801">
    <property type="entry name" value="ADC_synthase"/>
</dbReference>
<keyword evidence="3 4" id="KW-0413">Isomerase</keyword>
<evidence type="ECO:0000313" key="7">
    <source>
        <dbReference type="Proteomes" id="UP000002221"/>
    </source>
</evidence>
<protein>
    <recommendedName>
        <fullName evidence="4">Isochorismate synthase MenF</fullName>
        <ecNumber evidence="4">5.4.4.2</ecNumber>
    </recommendedName>
    <alternativeName>
        <fullName evidence="4">Isochorismate mutase</fullName>
    </alternativeName>
</protein>
<keyword evidence="4" id="KW-0460">Magnesium</keyword>
<dbReference type="InterPro" id="IPR015890">
    <property type="entry name" value="Chorismate_C"/>
</dbReference>
<dbReference type="OrthoDB" id="9806579at2"/>
<dbReference type="UniPathway" id="UPA00079"/>
<organism evidence="6 7">
    <name type="scientific">Rhodothermus marinus (strain ATCC 43812 / DSM 4252 / R-10)</name>
    <name type="common">Rhodothermus obamensis</name>
    <dbReference type="NCBI Taxonomy" id="518766"/>
    <lineage>
        <taxon>Bacteria</taxon>
        <taxon>Pseudomonadati</taxon>
        <taxon>Rhodothermota</taxon>
        <taxon>Rhodothermia</taxon>
        <taxon>Rhodothermales</taxon>
        <taxon>Rhodothermaceae</taxon>
        <taxon>Rhodothermus</taxon>
    </lineage>
</organism>
<keyword evidence="4" id="KW-0474">Menaquinone biosynthesis</keyword>
<dbReference type="STRING" id="518766.Rmar_0581"/>
<dbReference type="UniPathway" id="UPA01057">
    <property type="reaction ID" value="UER00163"/>
</dbReference>
<name>D0MFF4_RHOM4</name>
<dbReference type="HAMAP" id="MF_01935">
    <property type="entry name" value="MenF"/>
    <property type="match status" value="1"/>
</dbReference>
<dbReference type="Gene3D" id="3.60.120.10">
    <property type="entry name" value="Anthranilate synthase"/>
    <property type="match status" value="1"/>
</dbReference>
<keyword evidence="7" id="KW-1185">Reference proteome</keyword>
<dbReference type="PANTHER" id="PTHR42839">
    <property type="entry name" value="ISOCHORISMATE SYNTHASE ENTC"/>
    <property type="match status" value="1"/>
</dbReference>
<dbReference type="eggNOG" id="COG1169">
    <property type="taxonomic scope" value="Bacteria"/>
</dbReference>
<comment type="catalytic activity">
    <reaction evidence="1 4">
        <text>chorismate = isochorismate</text>
        <dbReference type="Rhea" id="RHEA:18985"/>
        <dbReference type="ChEBI" id="CHEBI:29748"/>
        <dbReference type="ChEBI" id="CHEBI:29780"/>
        <dbReference type="EC" id="5.4.4.2"/>
    </reaction>
</comment>
<dbReference type="NCBIfam" id="TIGR00543">
    <property type="entry name" value="isochor_syn"/>
    <property type="match status" value="1"/>
</dbReference>
<evidence type="ECO:0000313" key="6">
    <source>
        <dbReference type="EMBL" id="ACY47481.1"/>
    </source>
</evidence>
<feature type="binding site" evidence="4">
    <location>
        <position position="447"/>
    </location>
    <ligand>
        <name>Mg(2+)</name>
        <dbReference type="ChEBI" id="CHEBI:18420"/>
    </ligand>
</feature>
<comment type="cofactor">
    <cofactor evidence="4">
        <name>Mg(2+)</name>
        <dbReference type="ChEBI" id="CHEBI:18420"/>
    </cofactor>
</comment>
<feature type="binding site" evidence="4">
    <location>
        <position position="313"/>
    </location>
    <ligand>
        <name>Mg(2+)</name>
        <dbReference type="ChEBI" id="CHEBI:18420"/>
    </ligand>
</feature>
<comment type="similarity">
    <text evidence="2 4">Belongs to the isochorismate synthase family.</text>
</comment>
<dbReference type="PANTHER" id="PTHR42839:SF2">
    <property type="entry name" value="ISOCHORISMATE SYNTHASE ENTC"/>
    <property type="match status" value="1"/>
</dbReference>
<comment type="pathway">
    <text evidence="4">Quinol/quinone metabolism; 1,4-dihydroxy-2-naphthoate biosynthesis; 1,4-dihydroxy-2-naphthoate from chorismate: step 1/7.</text>
</comment>
<dbReference type="GO" id="GO:0008909">
    <property type="term" value="F:isochorismate synthase activity"/>
    <property type="evidence" value="ECO:0007669"/>
    <property type="project" value="UniProtKB-UniRule"/>
</dbReference>
<dbReference type="Pfam" id="PF00425">
    <property type="entry name" value="Chorismate_bind"/>
    <property type="match status" value="1"/>
</dbReference>
<evidence type="ECO:0000256" key="1">
    <source>
        <dbReference type="ARBA" id="ARBA00000799"/>
    </source>
</evidence>
<comment type="pathway">
    <text evidence="4">Quinol/quinone metabolism; menaquinone biosynthesis.</text>
</comment>
<sequence>MRRMDPSAVEGALPVCAPEELPRVLGSRIRRALRQPTAEIVQLRCPVAPLDLLAWLAAQPEPVRFYWADRENAEAVAALGAVLLHEATHPLTREALAPVEDRLRRADPGVRFYGGGRFDSRAPVAPHWEPFGAGRFWLPRFELRREANRYWLVCNLVPELDRERVETIVEALRALRWPEMPLTPELPLPLDRRDTPDQTGWMRNVARALDAFRRGQMEKVVLARQVQYAFGEALDGLALLQRLQEATPGCFHFYYQPEPGTAFLGASPERLFRRADGHVWSEAVAGTRPRGRTEADDARLAAELLQSEKDRREQYYVQQSIVEELRPLCEALDADPQLSEMTLARGRHLYTGIRGRLRPNVPTGALLEALHPTPAVGGYPRAAAMEAIRTWEPFDRGWYTGPIGWLGADAAEFAVAIRCGLVAGRHLYLYSGAGIVEGSVPTLEWDEIEHKISDFVNVLGLELRRS</sequence>
<comment type="function">
    <text evidence="4">Catalyzes the conversion of chorismate to isochorismate.</text>
</comment>
<keyword evidence="4" id="KW-0479">Metal-binding</keyword>
<dbReference type="KEGG" id="rmr:Rmar_0581"/>
<evidence type="ECO:0000259" key="5">
    <source>
        <dbReference type="Pfam" id="PF00425"/>
    </source>
</evidence>
<feature type="active site" description="Proton donor" evidence="4">
    <location>
        <position position="269"/>
    </location>
</feature>
<dbReference type="GO" id="GO:0009234">
    <property type="term" value="P:menaquinone biosynthetic process"/>
    <property type="evidence" value="ECO:0007669"/>
    <property type="project" value="UniProtKB-UniRule"/>
</dbReference>
<dbReference type="EMBL" id="CP001807">
    <property type="protein sequence ID" value="ACY47481.1"/>
    <property type="molecule type" value="Genomic_DNA"/>
</dbReference>
<dbReference type="SUPFAM" id="SSF56322">
    <property type="entry name" value="ADC synthase"/>
    <property type="match status" value="1"/>
</dbReference>
<evidence type="ECO:0000256" key="2">
    <source>
        <dbReference type="ARBA" id="ARBA00005297"/>
    </source>
</evidence>
<dbReference type="EC" id="5.4.4.2" evidence="4"/>
<dbReference type="RefSeq" id="WP_012843093.1">
    <property type="nucleotide sequence ID" value="NC_013501.1"/>
</dbReference>
<dbReference type="InterPro" id="IPR004561">
    <property type="entry name" value="IsoChor_synthase"/>
</dbReference>
<dbReference type="HOGENOM" id="CLU_006493_8_4_10"/>
<dbReference type="Proteomes" id="UP000002221">
    <property type="component" value="Chromosome"/>
</dbReference>
<dbReference type="AlphaFoldDB" id="D0MFF4"/>
<accession>D0MFF4</accession>
<dbReference type="InterPro" id="IPR034681">
    <property type="entry name" value="MenF"/>
</dbReference>
<proteinExistence type="inferred from homology"/>
<evidence type="ECO:0000256" key="3">
    <source>
        <dbReference type="ARBA" id="ARBA00023235"/>
    </source>
</evidence>
<feature type="domain" description="Chorismate-utilising enzyme C-terminal" evidence="5">
    <location>
        <begin position="198"/>
        <end position="451"/>
    </location>
</feature>
<evidence type="ECO:0000256" key="4">
    <source>
        <dbReference type="HAMAP-Rule" id="MF_01935"/>
    </source>
</evidence>
<reference evidence="6 7" key="1">
    <citation type="journal article" date="2009" name="Stand. Genomic Sci.">
        <title>Complete genome sequence of Rhodothermus marinus type strain (R-10).</title>
        <authorList>
            <person name="Nolan M."/>
            <person name="Tindall B.J."/>
            <person name="Pomrenke H."/>
            <person name="Lapidus A."/>
            <person name="Copeland A."/>
            <person name="Glavina Del Rio T."/>
            <person name="Lucas S."/>
            <person name="Chen F."/>
            <person name="Tice H."/>
            <person name="Cheng J.F."/>
            <person name="Saunders E."/>
            <person name="Han C."/>
            <person name="Bruce D."/>
            <person name="Goodwin L."/>
            <person name="Chain P."/>
            <person name="Pitluck S."/>
            <person name="Ovchinikova G."/>
            <person name="Pati A."/>
            <person name="Ivanova N."/>
            <person name="Mavromatis K."/>
            <person name="Chen A."/>
            <person name="Palaniappan K."/>
            <person name="Land M."/>
            <person name="Hauser L."/>
            <person name="Chang Y.J."/>
            <person name="Jeffries C.D."/>
            <person name="Brettin T."/>
            <person name="Goker M."/>
            <person name="Bristow J."/>
            <person name="Eisen J.A."/>
            <person name="Markowitz V."/>
            <person name="Hugenholtz P."/>
            <person name="Kyrpides N.C."/>
            <person name="Klenk H.P."/>
            <person name="Detter J.C."/>
        </authorList>
    </citation>
    <scope>NUCLEOTIDE SEQUENCE [LARGE SCALE GENOMIC DNA]</scope>
    <source>
        <strain evidence="7">ATCC 43812 / DSM 4252 / R-10</strain>
    </source>
</reference>
<feature type="active site" description="Proton acceptor" evidence="4">
    <location>
        <position position="219"/>
    </location>
</feature>